<feature type="non-terminal residue" evidence="2">
    <location>
        <position position="1"/>
    </location>
</feature>
<dbReference type="CDD" id="cd00170">
    <property type="entry name" value="SEC14"/>
    <property type="match status" value="1"/>
</dbReference>
<reference evidence="2 3" key="1">
    <citation type="submission" date="2024-08" db="EMBL/GenBank/DDBJ databases">
        <authorList>
            <person name="Cucini C."/>
            <person name="Frati F."/>
        </authorList>
    </citation>
    <scope>NUCLEOTIDE SEQUENCE [LARGE SCALE GENOMIC DNA]</scope>
</reference>
<comment type="caution">
    <text evidence="2">The sequence shown here is derived from an EMBL/GenBank/DDBJ whole genome shotgun (WGS) entry which is preliminary data.</text>
</comment>
<evidence type="ECO:0000313" key="3">
    <source>
        <dbReference type="Proteomes" id="UP001642540"/>
    </source>
</evidence>
<sequence>AELPFGDWNVRQVALSGKLRKLLRYCFKLFENADEKIRNLRAQGKNVTQWGFIADLDDFTVQTQACPICTPFYAGYISTLESNYPGAMDGVFAVNTPASFETVIRLMTPFMRGDTRAVFEVFGTNKEKWINRLDAYMDKAERSVRLGGTKVRDSA</sequence>
<evidence type="ECO:0000259" key="1">
    <source>
        <dbReference type="PROSITE" id="PS50191"/>
    </source>
</evidence>
<accession>A0ABP1QT01</accession>
<dbReference type="SUPFAM" id="SSF52087">
    <property type="entry name" value="CRAL/TRIO domain"/>
    <property type="match status" value="1"/>
</dbReference>
<dbReference type="PROSITE" id="PS50191">
    <property type="entry name" value="CRAL_TRIO"/>
    <property type="match status" value="1"/>
</dbReference>
<proteinExistence type="predicted"/>
<name>A0ABP1QT01_9HEXA</name>
<dbReference type="Gene3D" id="3.40.525.10">
    <property type="entry name" value="CRAL-TRIO lipid binding domain"/>
    <property type="match status" value="1"/>
</dbReference>
<keyword evidence="3" id="KW-1185">Reference proteome</keyword>
<protein>
    <recommendedName>
        <fullName evidence="1">CRAL-TRIO domain-containing protein</fullName>
    </recommendedName>
</protein>
<feature type="domain" description="CRAL-TRIO" evidence="1">
    <location>
        <begin position="1"/>
        <end position="154"/>
    </location>
</feature>
<dbReference type="PANTHER" id="PTHR23324">
    <property type="entry name" value="SEC14 RELATED PROTEIN"/>
    <property type="match status" value="1"/>
</dbReference>
<dbReference type="EMBL" id="CAXLJM020000046">
    <property type="protein sequence ID" value="CAL8111290.1"/>
    <property type="molecule type" value="Genomic_DNA"/>
</dbReference>
<evidence type="ECO:0000313" key="2">
    <source>
        <dbReference type="EMBL" id="CAL8111290.1"/>
    </source>
</evidence>
<dbReference type="InterPro" id="IPR051064">
    <property type="entry name" value="SEC14/CRAL-TRIO_domain"/>
</dbReference>
<dbReference type="PANTHER" id="PTHR23324:SF83">
    <property type="entry name" value="SEC14-LIKE PROTEIN 2"/>
    <property type="match status" value="1"/>
</dbReference>
<dbReference type="Proteomes" id="UP001642540">
    <property type="component" value="Unassembled WGS sequence"/>
</dbReference>
<organism evidence="2 3">
    <name type="scientific">Orchesella dallaii</name>
    <dbReference type="NCBI Taxonomy" id="48710"/>
    <lineage>
        <taxon>Eukaryota</taxon>
        <taxon>Metazoa</taxon>
        <taxon>Ecdysozoa</taxon>
        <taxon>Arthropoda</taxon>
        <taxon>Hexapoda</taxon>
        <taxon>Collembola</taxon>
        <taxon>Entomobryomorpha</taxon>
        <taxon>Entomobryoidea</taxon>
        <taxon>Orchesellidae</taxon>
        <taxon>Orchesellinae</taxon>
        <taxon>Orchesella</taxon>
    </lineage>
</organism>
<dbReference type="InterPro" id="IPR001251">
    <property type="entry name" value="CRAL-TRIO_dom"/>
</dbReference>
<dbReference type="Pfam" id="PF00650">
    <property type="entry name" value="CRAL_TRIO"/>
    <property type="match status" value="1"/>
</dbReference>
<gene>
    <name evidence="2" type="ORF">ODALV1_LOCUS14902</name>
</gene>
<dbReference type="InterPro" id="IPR036865">
    <property type="entry name" value="CRAL-TRIO_dom_sf"/>
</dbReference>